<keyword evidence="3" id="KW-1185">Reference proteome</keyword>
<feature type="compositionally biased region" description="Polar residues" evidence="1">
    <location>
        <begin position="63"/>
        <end position="80"/>
    </location>
</feature>
<evidence type="ECO:0000313" key="2">
    <source>
        <dbReference type="EMBL" id="KAL1519276.1"/>
    </source>
</evidence>
<name>A0AB34JCA9_PRYPA</name>
<reference evidence="2 3" key="1">
    <citation type="journal article" date="2024" name="Science">
        <title>Giant polyketide synthase enzymes in the biosynthesis of giant marine polyether toxins.</title>
        <authorList>
            <person name="Fallon T.R."/>
            <person name="Shende V.V."/>
            <person name="Wierzbicki I.H."/>
            <person name="Pendleton A.L."/>
            <person name="Watervoot N.F."/>
            <person name="Auber R.P."/>
            <person name="Gonzalez D.J."/>
            <person name="Wisecaver J.H."/>
            <person name="Moore B.S."/>
        </authorList>
    </citation>
    <scope>NUCLEOTIDE SEQUENCE [LARGE SCALE GENOMIC DNA]</scope>
    <source>
        <strain evidence="2 3">12B1</strain>
    </source>
</reference>
<feature type="region of interest" description="Disordered" evidence="1">
    <location>
        <begin position="1"/>
        <end position="89"/>
    </location>
</feature>
<evidence type="ECO:0000313" key="3">
    <source>
        <dbReference type="Proteomes" id="UP001515480"/>
    </source>
</evidence>
<proteinExistence type="predicted"/>
<dbReference type="AlphaFoldDB" id="A0AB34JCA9"/>
<sequence length="110" mass="11614">MEWWRIKQSARWPTGPQANVAECMHDPSHGHQAGSGSGTAINSTSSNSILRPGKGLGLAEGSTCRNALTKRASSNSTTGRPRTDAMSVGVPMTGNALLKVEVRISKLVLE</sequence>
<accession>A0AB34JCA9</accession>
<dbReference type="EMBL" id="JBGBPQ010000009">
    <property type="protein sequence ID" value="KAL1519276.1"/>
    <property type="molecule type" value="Genomic_DNA"/>
</dbReference>
<evidence type="ECO:0000256" key="1">
    <source>
        <dbReference type="SAM" id="MobiDB-lite"/>
    </source>
</evidence>
<gene>
    <name evidence="2" type="ORF">AB1Y20_022805</name>
</gene>
<feature type="compositionally biased region" description="Polar residues" evidence="1">
    <location>
        <begin position="38"/>
        <end position="49"/>
    </location>
</feature>
<protein>
    <submittedName>
        <fullName evidence="2">Uncharacterized protein</fullName>
    </submittedName>
</protein>
<dbReference type="Proteomes" id="UP001515480">
    <property type="component" value="Unassembled WGS sequence"/>
</dbReference>
<organism evidence="2 3">
    <name type="scientific">Prymnesium parvum</name>
    <name type="common">Toxic golden alga</name>
    <dbReference type="NCBI Taxonomy" id="97485"/>
    <lineage>
        <taxon>Eukaryota</taxon>
        <taxon>Haptista</taxon>
        <taxon>Haptophyta</taxon>
        <taxon>Prymnesiophyceae</taxon>
        <taxon>Prymnesiales</taxon>
        <taxon>Prymnesiaceae</taxon>
        <taxon>Prymnesium</taxon>
    </lineage>
</organism>
<comment type="caution">
    <text evidence="2">The sequence shown here is derived from an EMBL/GenBank/DDBJ whole genome shotgun (WGS) entry which is preliminary data.</text>
</comment>